<dbReference type="PANTHER" id="PTHR44809">
    <property type="match status" value="1"/>
</dbReference>
<dbReference type="Proteomes" id="UP000503640">
    <property type="component" value="Unassembled WGS sequence"/>
</dbReference>
<protein>
    <recommendedName>
        <fullName evidence="4">Tetratricopeptide repeat protein</fullName>
    </recommendedName>
</protein>
<dbReference type="Gene3D" id="1.25.40.10">
    <property type="entry name" value="Tetratricopeptide repeat domain"/>
    <property type="match status" value="5"/>
</dbReference>
<dbReference type="InterPro" id="IPR011990">
    <property type="entry name" value="TPR-like_helical_dom_sf"/>
</dbReference>
<proteinExistence type="predicted"/>
<feature type="region of interest" description="Disordered" evidence="1">
    <location>
        <begin position="1152"/>
        <end position="1175"/>
    </location>
</feature>
<dbReference type="SUPFAM" id="SSF48452">
    <property type="entry name" value="TPR-like"/>
    <property type="match status" value="4"/>
</dbReference>
<evidence type="ECO:0000256" key="1">
    <source>
        <dbReference type="SAM" id="MobiDB-lite"/>
    </source>
</evidence>
<reference evidence="3" key="1">
    <citation type="journal article" date="2020" name="Appl. Environ. Microbiol.">
        <title>Diazotrophic Anaeromyxobacter Isolates from Soils.</title>
        <authorList>
            <person name="Masuda Y."/>
            <person name="Yamanaka H."/>
            <person name="Xu Z.X."/>
            <person name="Shiratori Y."/>
            <person name="Aono T."/>
            <person name="Amachi S."/>
            <person name="Senoo K."/>
            <person name="Itoh H."/>
        </authorList>
    </citation>
    <scope>NUCLEOTIDE SEQUENCE [LARGE SCALE GENOMIC DNA]</scope>
    <source>
        <strain evidence="3">R267</strain>
    </source>
</reference>
<dbReference type="EMBL" id="BJTG01000004">
    <property type="protein sequence ID" value="GEJ57481.1"/>
    <property type="molecule type" value="Genomic_DNA"/>
</dbReference>
<name>A0A7I9VM55_9BACT</name>
<organism evidence="2 3">
    <name type="scientific">Anaeromyxobacter diazotrophicus</name>
    <dbReference type="NCBI Taxonomy" id="2590199"/>
    <lineage>
        <taxon>Bacteria</taxon>
        <taxon>Pseudomonadati</taxon>
        <taxon>Myxococcota</taxon>
        <taxon>Myxococcia</taxon>
        <taxon>Myxococcales</taxon>
        <taxon>Cystobacterineae</taxon>
        <taxon>Anaeromyxobacteraceae</taxon>
        <taxon>Anaeromyxobacter</taxon>
    </lineage>
</organism>
<dbReference type="InterPro" id="IPR019734">
    <property type="entry name" value="TPR_rpt"/>
</dbReference>
<evidence type="ECO:0000313" key="2">
    <source>
        <dbReference type="EMBL" id="GEJ57481.1"/>
    </source>
</evidence>
<feature type="region of interest" description="Disordered" evidence="1">
    <location>
        <begin position="1"/>
        <end position="43"/>
    </location>
</feature>
<dbReference type="PANTHER" id="PTHR44809:SF1">
    <property type="entry name" value="PROTEIN O-MANNOSYL-TRANSFERASE TMTC1"/>
    <property type="match status" value="1"/>
</dbReference>
<evidence type="ECO:0008006" key="4">
    <source>
        <dbReference type="Google" id="ProtNLM"/>
    </source>
</evidence>
<keyword evidence="3" id="KW-1185">Reference proteome</keyword>
<dbReference type="InterPro" id="IPR052943">
    <property type="entry name" value="TMTC_O-mannosyl-trnsfr"/>
</dbReference>
<evidence type="ECO:0000313" key="3">
    <source>
        <dbReference type="Proteomes" id="UP000503640"/>
    </source>
</evidence>
<feature type="compositionally biased region" description="Low complexity" evidence="1">
    <location>
        <begin position="1"/>
        <end position="15"/>
    </location>
</feature>
<dbReference type="SMART" id="SM00028">
    <property type="entry name" value="TPR"/>
    <property type="match status" value="6"/>
</dbReference>
<sequence>MSEPASAVAPSSPSADQPLPESAEHPAPAAQPASTAGELPASPPVDWAAQAALFEREAKGAATPAAAAALLFEAGRLRAEHLGDRDGAEALWRAAAQADPGFGPAARADAQAAEERARALGHHDDRIRALERCAELSAPAAAAPLLAAAAAVAEERLERPALAADLALRAFDLAPGDAALRREARRHAEREGRDASLARVLEAEASDEATSPREAGLALCALARLLSGPLDDAAEARARLLAARRRGGDDPIVLDTLAALHEERGEWELAAEALRARAATQAGTPGEVVELVAGHLRLAEICEERLARADGAVAGYRAVLALAPGHRGALAALGRLFARAEDWEHLLETFLAERDAAADPREKAHRAFKAGEVLEERLARPDEAVERYREALAQDPALCAARQGLERLYASLGRHADLAALLEDGLEGTAAPEERIALLIRLARLHEDRLADPGTAARAWERVLELAPQHAVALRALSGLYDRIGRFADLVQVNERLLGTTQDPRAAIALLQRTAEAQEEPLADPDAARLTLERILALDPSHRPALRALGRLYARSGRWTELVRMCRAEAEVAPSAAAAADLQFRAAEILERQLGDEAEALAGYREVLTLAPEHLGALAALARLHRARGAWESLVEVLRAQAAVRGAPERRAELLADVADLWETRLAEPAHAVEVHLEALAEVPAYARSLRALDRLLAAAGRHGELAALLRAQAAAAHGPARTAALLRAARLHAERLGDRAAALDACRAALASAPEDPSARLLAAELEGLSGVAALGASGDDLQAGLRAAEEHEAAGRLEQAAEVLHRTLVANPGALPAVCALARVATRRGELAEARNALRSQAALLADDGAAAAALDEAGELSRRLGDPAGAAADWTAALARAPARAEAGARLAALLREAADPAALLGGEERAFEAAGAAALAAPERGEAFEVRARLHAAAGRHAEAARDLTTFLGLGGPAPQLEAAHLELAALYDGPLADPARAVSHLQAVLASAPGDASALQRLAALHARAENWPGAADALRRLLALPDLAAPERCTHLLALAELRATRFGDLAAARALYEEARRLAPDDGRAAAALAEQEAPGEPVAPAVAQAGPAAGALLEEQRRLLAQDPGRVESWRALFRLFHAARAVDSAFVVAGVLRFLQPSEPEPGGAPAAERAPPAQAPAPGRALSEADWARLRHPADRGPLSEILALAADALCEVAQLPAPSRGRERPPAALERLVEETCRALALRPFPLRAGGEGAGLTLLPGEPVVAFAGPELTARFGPSEQRFLVARAAARVRARSALADRLSAAALRELLSATVRLIAPEDTSLGVPAEALARAVARAVPRKVRKALEEPVHALLVSGAPEVAEWQEGLAATAGRAGLLVAGDVPAALALVLAEGAPAAGRADRAAAARDLAPLRDLLLFAASDEHLRLRQRLGLAVAPVAQGP</sequence>
<accession>A0A7I9VM55</accession>
<comment type="caution">
    <text evidence="2">The sequence shown here is derived from an EMBL/GenBank/DDBJ whole genome shotgun (WGS) entry which is preliminary data.</text>
</comment>
<gene>
    <name evidence="2" type="ORF">AMYX_22220</name>
</gene>